<keyword evidence="3" id="KW-1185">Reference proteome</keyword>
<organism evidence="2 3">
    <name type="scientific">Polarella glacialis</name>
    <name type="common">Dinoflagellate</name>
    <dbReference type="NCBI Taxonomy" id="89957"/>
    <lineage>
        <taxon>Eukaryota</taxon>
        <taxon>Sar</taxon>
        <taxon>Alveolata</taxon>
        <taxon>Dinophyceae</taxon>
        <taxon>Suessiales</taxon>
        <taxon>Suessiaceae</taxon>
        <taxon>Polarella</taxon>
    </lineage>
</organism>
<evidence type="ECO:0000313" key="3">
    <source>
        <dbReference type="Proteomes" id="UP000654075"/>
    </source>
</evidence>
<evidence type="ECO:0000256" key="1">
    <source>
        <dbReference type="SAM" id="MobiDB-lite"/>
    </source>
</evidence>
<accession>A0A813GY59</accession>
<dbReference type="Proteomes" id="UP000654075">
    <property type="component" value="Unassembled WGS sequence"/>
</dbReference>
<proteinExistence type="predicted"/>
<sequence length="118" mass="13164">MSSSGSGGYCCLDFIELEAKEKAKGIRYKSFSDQVAKHLEDEGVKKKQAQEQDRNRAHWEHEEQLSKIKHSMGSLPKADGGLYWQNNIHYIPASIKFGDHGEVIVTGPPPPNAKVTKV</sequence>
<evidence type="ECO:0000313" key="2">
    <source>
        <dbReference type="EMBL" id="CAE8630215.1"/>
    </source>
</evidence>
<feature type="region of interest" description="Disordered" evidence="1">
    <location>
        <begin position="40"/>
        <end position="59"/>
    </location>
</feature>
<dbReference type="OrthoDB" id="10267569at2759"/>
<name>A0A813GY59_POLGL</name>
<gene>
    <name evidence="2" type="ORF">PGLA1383_LOCUS46606</name>
</gene>
<comment type="caution">
    <text evidence="2">The sequence shown here is derived from an EMBL/GenBank/DDBJ whole genome shotgun (WGS) entry which is preliminary data.</text>
</comment>
<protein>
    <submittedName>
        <fullName evidence="2">Uncharacterized protein</fullName>
    </submittedName>
</protein>
<dbReference type="EMBL" id="CAJNNV010029822">
    <property type="protein sequence ID" value="CAE8630215.1"/>
    <property type="molecule type" value="Genomic_DNA"/>
</dbReference>
<dbReference type="AlphaFoldDB" id="A0A813GY59"/>
<reference evidence="2" key="1">
    <citation type="submission" date="2021-02" db="EMBL/GenBank/DDBJ databases">
        <authorList>
            <person name="Dougan E. K."/>
            <person name="Rhodes N."/>
            <person name="Thang M."/>
            <person name="Chan C."/>
        </authorList>
    </citation>
    <scope>NUCLEOTIDE SEQUENCE</scope>
</reference>